<feature type="coiled-coil region" evidence="1">
    <location>
        <begin position="24"/>
        <end position="51"/>
    </location>
</feature>
<proteinExistence type="predicted"/>
<dbReference type="EMBL" id="BK015692">
    <property type="protein sequence ID" value="DAE20341.1"/>
    <property type="molecule type" value="Genomic_DNA"/>
</dbReference>
<reference evidence="2" key="1">
    <citation type="journal article" date="2021" name="Proc. Natl. Acad. Sci. U.S.A.">
        <title>A Catalog of Tens of Thousands of Viruses from Human Metagenomes Reveals Hidden Associations with Chronic Diseases.</title>
        <authorList>
            <person name="Tisza M.J."/>
            <person name="Buck C.B."/>
        </authorList>
    </citation>
    <scope>NUCLEOTIDE SEQUENCE</scope>
    <source>
        <strain evidence="2">CtV7t52</strain>
    </source>
</reference>
<name>A0A8S5QNM6_9CAUD</name>
<organism evidence="2">
    <name type="scientific">Siphoviridae sp. ctV7t52</name>
    <dbReference type="NCBI Taxonomy" id="2826357"/>
    <lineage>
        <taxon>Viruses</taxon>
        <taxon>Duplodnaviria</taxon>
        <taxon>Heunggongvirae</taxon>
        <taxon>Uroviricota</taxon>
        <taxon>Caudoviricetes</taxon>
    </lineage>
</organism>
<accession>A0A8S5QNM6</accession>
<evidence type="ECO:0000256" key="1">
    <source>
        <dbReference type="SAM" id="Coils"/>
    </source>
</evidence>
<sequence>MDENILITMVVELNNQLSDKTLSEVAFKARLADLQERYSQLEQETKMYRTVLASDSDLQELFEEIKNKNEVVNNGLQSTI</sequence>
<keyword evidence="1" id="KW-0175">Coiled coil</keyword>
<protein>
    <submittedName>
        <fullName evidence="2">Uncharacterized protein</fullName>
    </submittedName>
</protein>
<evidence type="ECO:0000313" key="2">
    <source>
        <dbReference type="EMBL" id="DAE20341.1"/>
    </source>
</evidence>